<dbReference type="InParanoid" id="A0A067NIV9"/>
<organism evidence="2 3">
    <name type="scientific">Pleurotus ostreatus (strain PC15)</name>
    <name type="common">Oyster mushroom</name>
    <dbReference type="NCBI Taxonomy" id="1137138"/>
    <lineage>
        <taxon>Eukaryota</taxon>
        <taxon>Fungi</taxon>
        <taxon>Dikarya</taxon>
        <taxon>Basidiomycota</taxon>
        <taxon>Agaricomycotina</taxon>
        <taxon>Agaricomycetes</taxon>
        <taxon>Agaricomycetidae</taxon>
        <taxon>Agaricales</taxon>
        <taxon>Pleurotineae</taxon>
        <taxon>Pleurotaceae</taxon>
        <taxon>Pleurotus</taxon>
    </lineage>
</organism>
<dbReference type="VEuPathDB" id="FungiDB:PLEOSDRAFT_162284"/>
<proteinExistence type="predicted"/>
<feature type="compositionally biased region" description="Acidic residues" evidence="1">
    <location>
        <begin position="1"/>
        <end position="13"/>
    </location>
</feature>
<evidence type="ECO:0000256" key="1">
    <source>
        <dbReference type="SAM" id="MobiDB-lite"/>
    </source>
</evidence>
<dbReference type="AlphaFoldDB" id="A0A067NIV9"/>
<feature type="compositionally biased region" description="Low complexity" evidence="1">
    <location>
        <begin position="90"/>
        <end position="104"/>
    </location>
</feature>
<feature type="region of interest" description="Disordered" evidence="1">
    <location>
        <begin position="1"/>
        <end position="140"/>
    </location>
</feature>
<dbReference type="Proteomes" id="UP000027073">
    <property type="component" value="Unassembled WGS sequence"/>
</dbReference>
<accession>A0A067NIV9</accession>
<dbReference type="HOGENOM" id="CLU_1120522_0_0_1"/>
<feature type="compositionally biased region" description="Polar residues" evidence="1">
    <location>
        <begin position="122"/>
        <end position="134"/>
    </location>
</feature>
<gene>
    <name evidence="2" type="ORF">PLEOSDRAFT_162284</name>
</gene>
<sequence length="248" mass="27148">MSDSESSDSDDSDVYQPSRPRGKDKQPPLTRAIQTRSSVSSPSTAVAIDLNVRPTSSSKRRSRHRKNILDFPSVDPGIMPNDASPSPAGSSPVHIPSSSVPPIIDLSYSPTTSKPPARTLSHDSPTPSLTSLTNPLADDPAEHPARLFTQSAQTLNLYIEDLETSMKKYHSTRFDAVALLSDYGIHHGLLRERTADFQAGLLAVLVRWETPHVEGFWLVSLKEELTSFCVHPPCPEVQPTAHAVRTMH</sequence>
<evidence type="ECO:0000313" key="2">
    <source>
        <dbReference type="EMBL" id="KDQ23706.1"/>
    </source>
</evidence>
<evidence type="ECO:0000313" key="3">
    <source>
        <dbReference type="Proteomes" id="UP000027073"/>
    </source>
</evidence>
<reference evidence="3" key="1">
    <citation type="journal article" date="2014" name="Proc. Natl. Acad. Sci. U.S.A.">
        <title>Extensive sampling of basidiomycete genomes demonstrates inadequacy of the white-rot/brown-rot paradigm for wood decay fungi.</title>
        <authorList>
            <person name="Riley R."/>
            <person name="Salamov A.A."/>
            <person name="Brown D.W."/>
            <person name="Nagy L.G."/>
            <person name="Floudas D."/>
            <person name="Held B.W."/>
            <person name="Levasseur A."/>
            <person name="Lombard V."/>
            <person name="Morin E."/>
            <person name="Otillar R."/>
            <person name="Lindquist E.A."/>
            <person name="Sun H."/>
            <person name="LaButti K.M."/>
            <person name="Schmutz J."/>
            <person name="Jabbour D."/>
            <person name="Luo H."/>
            <person name="Baker S.E."/>
            <person name="Pisabarro A.G."/>
            <person name="Walton J.D."/>
            <person name="Blanchette R.A."/>
            <person name="Henrissat B."/>
            <person name="Martin F."/>
            <person name="Cullen D."/>
            <person name="Hibbett D.S."/>
            <person name="Grigoriev I.V."/>
        </authorList>
    </citation>
    <scope>NUCLEOTIDE SEQUENCE [LARGE SCALE GENOMIC DNA]</scope>
    <source>
        <strain evidence="3">PC15</strain>
    </source>
</reference>
<protein>
    <submittedName>
        <fullName evidence="2">Uncharacterized protein</fullName>
    </submittedName>
</protein>
<name>A0A067NIV9_PLEO1</name>
<feature type="compositionally biased region" description="Polar residues" evidence="1">
    <location>
        <begin position="32"/>
        <end position="44"/>
    </location>
</feature>
<dbReference type="EMBL" id="KL198012">
    <property type="protein sequence ID" value="KDQ23706.1"/>
    <property type="molecule type" value="Genomic_DNA"/>
</dbReference>